<dbReference type="Gene3D" id="3.30.1240.10">
    <property type="match status" value="1"/>
</dbReference>
<comment type="caution">
    <text evidence="1">The sequence shown here is derived from an EMBL/GenBank/DDBJ whole genome shotgun (WGS) entry which is preliminary data.</text>
</comment>
<protein>
    <submittedName>
        <fullName evidence="1">Cof subfamily protein (Haloacid dehalogenase superfamily)/HAD superfamily hydrolase (TIGR01484 family)</fullName>
    </submittedName>
</protein>
<dbReference type="InterPro" id="IPR036412">
    <property type="entry name" value="HAD-like_sf"/>
</dbReference>
<dbReference type="PANTHER" id="PTHR10000">
    <property type="entry name" value="PHOSPHOSERINE PHOSPHATASE"/>
    <property type="match status" value="1"/>
</dbReference>
<dbReference type="InterPro" id="IPR006379">
    <property type="entry name" value="HAD-SF_hydro_IIB"/>
</dbReference>
<dbReference type="NCBIfam" id="TIGR00099">
    <property type="entry name" value="Cof-subfamily"/>
    <property type="match status" value="1"/>
</dbReference>
<dbReference type="GO" id="GO:0000287">
    <property type="term" value="F:magnesium ion binding"/>
    <property type="evidence" value="ECO:0007669"/>
    <property type="project" value="TreeGrafter"/>
</dbReference>
<accession>A0A4R2B6S4</accession>
<evidence type="ECO:0000313" key="2">
    <source>
        <dbReference type="Proteomes" id="UP000295689"/>
    </source>
</evidence>
<dbReference type="GO" id="GO:0005829">
    <property type="term" value="C:cytosol"/>
    <property type="evidence" value="ECO:0007669"/>
    <property type="project" value="TreeGrafter"/>
</dbReference>
<dbReference type="PROSITE" id="PS01228">
    <property type="entry name" value="COF_1"/>
    <property type="match status" value="1"/>
</dbReference>
<proteinExistence type="predicted"/>
<reference evidence="1 2" key="1">
    <citation type="journal article" date="2015" name="Stand. Genomic Sci.">
        <title>Genomic Encyclopedia of Bacterial and Archaeal Type Strains, Phase III: the genomes of soil and plant-associated and newly described type strains.</title>
        <authorList>
            <person name="Whitman W.B."/>
            <person name="Woyke T."/>
            <person name="Klenk H.P."/>
            <person name="Zhou Y."/>
            <person name="Lilburn T.G."/>
            <person name="Beck B.J."/>
            <person name="De Vos P."/>
            <person name="Vandamme P."/>
            <person name="Eisen J.A."/>
            <person name="Garrity G."/>
            <person name="Hugenholtz P."/>
            <person name="Kyrpides N.C."/>
        </authorList>
    </citation>
    <scope>NUCLEOTIDE SEQUENCE [LARGE SCALE GENOMIC DNA]</scope>
    <source>
        <strain evidence="1 2">CV53</strain>
    </source>
</reference>
<dbReference type="InterPro" id="IPR023214">
    <property type="entry name" value="HAD_sf"/>
</dbReference>
<dbReference type="AlphaFoldDB" id="A0A4R2B6S4"/>
<dbReference type="Proteomes" id="UP000295689">
    <property type="component" value="Unassembled WGS sequence"/>
</dbReference>
<dbReference type="Pfam" id="PF08282">
    <property type="entry name" value="Hydrolase_3"/>
    <property type="match status" value="1"/>
</dbReference>
<dbReference type="PANTHER" id="PTHR10000:SF25">
    <property type="entry name" value="PHOSPHATASE YKRA-RELATED"/>
    <property type="match status" value="1"/>
</dbReference>
<dbReference type="SFLD" id="SFLDG01140">
    <property type="entry name" value="C2.B:_Phosphomannomutase_and_P"/>
    <property type="match status" value="1"/>
</dbReference>
<dbReference type="Gene3D" id="3.40.50.1000">
    <property type="entry name" value="HAD superfamily/HAD-like"/>
    <property type="match status" value="1"/>
</dbReference>
<keyword evidence="2" id="KW-1185">Reference proteome</keyword>
<dbReference type="SUPFAM" id="SSF56784">
    <property type="entry name" value="HAD-like"/>
    <property type="match status" value="1"/>
</dbReference>
<evidence type="ECO:0000313" key="1">
    <source>
        <dbReference type="EMBL" id="TCN22266.1"/>
    </source>
</evidence>
<dbReference type="RefSeq" id="WP_132010016.1">
    <property type="nucleotide sequence ID" value="NZ_JABUHM010000013.1"/>
</dbReference>
<dbReference type="InterPro" id="IPR000150">
    <property type="entry name" value="Cof"/>
</dbReference>
<dbReference type="SFLD" id="SFLDS00003">
    <property type="entry name" value="Haloacid_Dehalogenase"/>
    <property type="match status" value="1"/>
</dbReference>
<organism evidence="1 2">
    <name type="scientific">Mesobacillus foraminis</name>
    <dbReference type="NCBI Taxonomy" id="279826"/>
    <lineage>
        <taxon>Bacteria</taxon>
        <taxon>Bacillati</taxon>
        <taxon>Bacillota</taxon>
        <taxon>Bacilli</taxon>
        <taxon>Bacillales</taxon>
        <taxon>Bacillaceae</taxon>
        <taxon>Mesobacillus</taxon>
    </lineage>
</organism>
<gene>
    <name evidence="1" type="ORF">EV146_111103</name>
</gene>
<dbReference type="GO" id="GO:0016791">
    <property type="term" value="F:phosphatase activity"/>
    <property type="evidence" value="ECO:0007669"/>
    <property type="project" value="UniProtKB-ARBA"/>
</dbReference>
<dbReference type="EMBL" id="SLVV01000011">
    <property type="protein sequence ID" value="TCN22266.1"/>
    <property type="molecule type" value="Genomic_DNA"/>
</dbReference>
<sequence length="280" mass="31059">MQKIIFMDVDGTLVNDHGVVPDSAKLAVQKARQNGHLVFICTGRSKAELFKDIIDIGFDGIIGAAGGYIEAGEEVLLHERVKVEDVQHLVQFFNKHGIDFYLESNGGLFASKNCKKHIRGIIEQLLIDNPGAREEIEKGLQPFHDCLIEGEDLIRDDINKISFLGSNLAIETINQEFSSKFTVIPSTVPFFGENSGELSVPGIHKATAVEKLIRDLNIKKENTFAYGDGLNDMEMLQYVQYGIAMGNAKETLKAAADDITDTHDEHGIYNSFKKYGLIQD</sequence>
<name>A0A4R2B6S4_9BACI</name>
<dbReference type="NCBIfam" id="TIGR01484">
    <property type="entry name" value="HAD-SF-IIB"/>
    <property type="match status" value="1"/>
</dbReference>
<keyword evidence="1" id="KW-0378">Hydrolase</keyword>